<dbReference type="Proteomes" id="UP000265520">
    <property type="component" value="Unassembled WGS sequence"/>
</dbReference>
<feature type="compositionally biased region" description="Basic and acidic residues" evidence="1">
    <location>
        <begin position="32"/>
        <end position="49"/>
    </location>
</feature>
<feature type="region of interest" description="Disordered" evidence="1">
    <location>
        <begin position="23"/>
        <end position="79"/>
    </location>
</feature>
<evidence type="ECO:0000256" key="1">
    <source>
        <dbReference type="SAM" id="MobiDB-lite"/>
    </source>
</evidence>
<keyword evidence="3" id="KW-1185">Reference proteome</keyword>
<organism evidence="2 3">
    <name type="scientific">Trifolium medium</name>
    <dbReference type="NCBI Taxonomy" id="97028"/>
    <lineage>
        <taxon>Eukaryota</taxon>
        <taxon>Viridiplantae</taxon>
        <taxon>Streptophyta</taxon>
        <taxon>Embryophyta</taxon>
        <taxon>Tracheophyta</taxon>
        <taxon>Spermatophyta</taxon>
        <taxon>Magnoliopsida</taxon>
        <taxon>eudicotyledons</taxon>
        <taxon>Gunneridae</taxon>
        <taxon>Pentapetalae</taxon>
        <taxon>rosids</taxon>
        <taxon>fabids</taxon>
        <taxon>Fabales</taxon>
        <taxon>Fabaceae</taxon>
        <taxon>Papilionoideae</taxon>
        <taxon>50 kb inversion clade</taxon>
        <taxon>NPAAA clade</taxon>
        <taxon>Hologalegina</taxon>
        <taxon>IRL clade</taxon>
        <taxon>Trifolieae</taxon>
        <taxon>Trifolium</taxon>
    </lineage>
</organism>
<sequence length="79" mass="8882">MMESINVVIDDSPTDKVANVEADVETSVQQTDNHESEEYSEFNTERTSSESDNSQANKCPSIRIQKNHPKELIIGNLDQ</sequence>
<dbReference type="EMBL" id="LXQA010672194">
    <property type="protein sequence ID" value="MCI65241.1"/>
    <property type="molecule type" value="Genomic_DNA"/>
</dbReference>
<name>A0A392TVQ1_9FABA</name>
<dbReference type="AlphaFoldDB" id="A0A392TVQ1"/>
<evidence type="ECO:0000313" key="2">
    <source>
        <dbReference type="EMBL" id="MCI65241.1"/>
    </source>
</evidence>
<proteinExistence type="predicted"/>
<accession>A0A392TVQ1</accession>
<evidence type="ECO:0000313" key="3">
    <source>
        <dbReference type="Proteomes" id="UP000265520"/>
    </source>
</evidence>
<reference evidence="2 3" key="1">
    <citation type="journal article" date="2018" name="Front. Plant Sci.">
        <title>Red Clover (Trifolium pratense) and Zigzag Clover (T. medium) - A Picture of Genomic Similarities and Differences.</title>
        <authorList>
            <person name="Dluhosova J."/>
            <person name="Istvanek J."/>
            <person name="Nedelnik J."/>
            <person name="Repkova J."/>
        </authorList>
    </citation>
    <scope>NUCLEOTIDE SEQUENCE [LARGE SCALE GENOMIC DNA]</scope>
    <source>
        <strain evidence="3">cv. 10/8</strain>
        <tissue evidence="2">Leaf</tissue>
    </source>
</reference>
<comment type="caution">
    <text evidence="2">The sequence shown here is derived from an EMBL/GenBank/DDBJ whole genome shotgun (WGS) entry which is preliminary data.</text>
</comment>
<protein>
    <submittedName>
        <fullName evidence="2">Gag-pol polyprotein</fullName>
    </submittedName>
</protein>
<feature type="non-terminal residue" evidence="2">
    <location>
        <position position="79"/>
    </location>
</feature>